<dbReference type="PANTHER" id="PTHR43840:SF52">
    <property type="entry name" value="CATION EFFLUX FAMILY PROTEIN"/>
    <property type="match status" value="1"/>
</dbReference>
<feature type="region of interest" description="Disordered" evidence="6">
    <location>
        <begin position="412"/>
        <end position="439"/>
    </location>
</feature>
<keyword evidence="2" id="KW-0813">Transport</keyword>
<evidence type="ECO:0000313" key="10">
    <source>
        <dbReference type="EMBL" id="CAL5223225.1"/>
    </source>
</evidence>
<dbReference type="InterPro" id="IPR027469">
    <property type="entry name" value="Cation_efflux_TMD_sf"/>
</dbReference>
<evidence type="ECO:0000256" key="3">
    <source>
        <dbReference type="ARBA" id="ARBA00022692"/>
    </source>
</evidence>
<evidence type="ECO:0000256" key="2">
    <source>
        <dbReference type="ARBA" id="ARBA00022448"/>
    </source>
</evidence>
<evidence type="ECO:0000259" key="9">
    <source>
        <dbReference type="Pfam" id="PF16916"/>
    </source>
</evidence>
<dbReference type="InterPro" id="IPR050291">
    <property type="entry name" value="CDF_Transporter"/>
</dbReference>
<dbReference type="InterPro" id="IPR058533">
    <property type="entry name" value="Cation_efflux_TM"/>
</dbReference>
<dbReference type="InterPro" id="IPR002524">
    <property type="entry name" value="Cation_efflux"/>
</dbReference>
<keyword evidence="4 7" id="KW-1133">Transmembrane helix</keyword>
<keyword evidence="5 7" id="KW-0472">Membrane</keyword>
<feature type="transmembrane region" description="Helical" evidence="7">
    <location>
        <begin position="131"/>
        <end position="151"/>
    </location>
</feature>
<feature type="region of interest" description="Disordered" evidence="6">
    <location>
        <begin position="55"/>
        <end position="90"/>
    </location>
</feature>
<keyword evidence="3 7" id="KW-0812">Transmembrane</keyword>
<dbReference type="Pfam" id="PF01545">
    <property type="entry name" value="Cation_efflux"/>
    <property type="match status" value="1"/>
</dbReference>
<organism evidence="10 11">
    <name type="scientific">Coccomyxa viridis</name>
    <dbReference type="NCBI Taxonomy" id="1274662"/>
    <lineage>
        <taxon>Eukaryota</taxon>
        <taxon>Viridiplantae</taxon>
        <taxon>Chlorophyta</taxon>
        <taxon>core chlorophytes</taxon>
        <taxon>Trebouxiophyceae</taxon>
        <taxon>Trebouxiophyceae incertae sedis</taxon>
        <taxon>Coccomyxaceae</taxon>
        <taxon>Coccomyxa</taxon>
    </lineage>
</organism>
<feature type="compositionally biased region" description="Polar residues" evidence="6">
    <location>
        <begin position="8"/>
        <end position="22"/>
    </location>
</feature>
<dbReference type="SUPFAM" id="SSF161111">
    <property type="entry name" value="Cation efflux protein transmembrane domain-like"/>
    <property type="match status" value="1"/>
</dbReference>
<feature type="transmembrane region" description="Helical" evidence="7">
    <location>
        <begin position="172"/>
        <end position="192"/>
    </location>
</feature>
<feature type="domain" description="Cation efflux protein transmembrane" evidence="8">
    <location>
        <begin position="106"/>
        <end position="297"/>
    </location>
</feature>
<feature type="domain" description="Cation efflux protein cytoplasmic" evidence="9">
    <location>
        <begin position="308"/>
        <end position="382"/>
    </location>
</feature>
<dbReference type="SUPFAM" id="SSF160240">
    <property type="entry name" value="Cation efflux protein cytoplasmic domain-like"/>
    <property type="match status" value="1"/>
</dbReference>
<gene>
    <name evidence="10" type="primary">g5702</name>
    <name evidence="10" type="ORF">VP750_LOCUS4884</name>
</gene>
<dbReference type="InterPro" id="IPR036837">
    <property type="entry name" value="Cation_efflux_CTD_sf"/>
</dbReference>
<feature type="transmembrane region" description="Helical" evidence="7">
    <location>
        <begin position="278"/>
        <end position="295"/>
    </location>
</feature>
<dbReference type="NCBIfam" id="TIGR01297">
    <property type="entry name" value="CDF"/>
    <property type="match status" value="1"/>
</dbReference>
<evidence type="ECO:0000256" key="4">
    <source>
        <dbReference type="ARBA" id="ARBA00022989"/>
    </source>
</evidence>
<dbReference type="EMBL" id="CAXHTA020000008">
    <property type="protein sequence ID" value="CAL5223225.1"/>
    <property type="molecule type" value="Genomic_DNA"/>
</dbReference>
<keyword evidence="11" id="KW-1185">Reference proteome</keyword>
<protein>
    <submittedName>
        <fullName evidence="10">G5702 protein</fullName>
    </submittedName>
</protein>
<evidence type="ECO:0000256" key="7">
    <source>
        <dbReference type="SAM" id="Phobius"/>
    </source>
</evidence>
<comment type="subcellular location">
    <subcellularLocation>
        <location evidence="1">Membrane</location>
        <topology evidence="1">Multi-pass membrane protein</topology>
    </subcellularLocation>
</comment>
<comment type="caution">
    <text evidence="10">The sequence shown here is derived from an EMBL/GenBank/DDBJ whole genome shotgun (WGS) entry which is preliminary data.</text>
</comment>
<name>A0ABP1FTH1_9CHLO</name>
<dbReference type="Gene3D" id="3.30.70.1350">
    <property type="entry name" value="Cation efflux protein, cytoplasmic domain"/>
    <property type="match status" value="1"/>
</dbReference>
<sequence length="439" mass="48752">MADDDIFLTTSAQADQNETPTSIPKPVYKKTYSWAHNSNDANWAAYITIARAPGGRQSEEDMERGVGTPHDSSRPQEEQPLLEATVQPAETREHKRLRARMSLAMWTSLVANVLLLAAKIVAYMLSHSSAILASAADSFVDIASQVVIAIAEKYMRSADPRYPVGRSRLETVGVVACAVIMTIATIEVIQSAAMDLFNGFAKGQLPELDMTILMYIILGSATGIKIVLFIYCYALKNQSDSMLALAEDHRNDIVSNLGAIAFGAIASTSQKVWWFDPVGAILISIYIIWSWMCILKGQVDKIVGKGAPTEFIEQLEDMVNMHHDRVEVDVIRAYHFGARFIVEVEVIMPATWNVKESHDVALQLQHKVEGFDEVERAFVHVDYERREEPEHKVERNLLQNKDNLFEAHSSLSGSLHGAFSGEEKESPREQNGTVNGSTT</sequence>
<evidence type="ECO:0000259" key="8">
    <source>
        <dbReference type="Pfam" id="PF01545"/>
    </source>
</evidence>
<proteinExistence type="predicted"/>
<reference evidence="10 11" key="1">
    <citation type="submission" date="2024-06" db="EMBL/GenBank/DDBJ databases">
        <authorList>
            <person name="Kraege A."/>
            <person name="Thomma B."/>
        </authorList>
    </citation>
    <scope>NUCLEOTIDE SEQUENCE [LARGE SCALE GENOMIC DNA]</scope>
</reference>
<evidence type="ECO:0000313" key="11">
    <source>
        <dbReference type="Proteomes" id="UP001497392"/>
    </source>
</evidence>
<accession>A0ABP1FTH1</accession>
<feature type="transmembrane region" description="Helical" evidence="7">
    <location>
        <begin position="103"/>
        <end position="125"/>
    </location>
</feature>
<dbReference type="PANTHER" id="PTHR43840">
    <property type="entry name" value="MITOCHONDRIAL METAL TRANSPORTER 1-RELATED"/>
    <property type="match status" value="1"/>
</dbReference>
<evidence type="ECO:0000256" key="1">
    <source>
        <dbReference type="ARBA" id="ARBA00004141"/>
    </source>
</evidence>
<dbReference type="Proteomes" id="UP001497392">
    <property type="component" value="Unassembled WGS sequence"/>
</dbReference>
<feature type="region of interest" description="Disordered" evidence="6">
    <location>
        <begin position="1"/>
        <end position="25"/>
    </location>
</feature>
<feature type="compositionally biased region" description="Polar residues" evidence="6">
    <location>
        <begin position="429"/>
        <end position="439"/>
    </location>
</feature>
<feature type="transmembrane region" description="Helical" evidence="7">
    <location>
        <begin position="212"/>
        <end position="233"/>
    </location>
</feature>
<evidence type="ECO:0000256" key="5">
    <source>
        <dbReference type="ARBA" id="ARBA00023136"/>
    </source>
</evidence>
<dbReference type="InterPro" id="IPR027470">
    <property type="entry name" value="Cation_efflux_CTD"/>
</dbReference>
<evidence type="ECO:0000256" key="6">
    <source>
        <dbReference type="SAM" id="MobiDB-lite"/>
    </source>
</evidence>
<dbReference type="Pfam" id="PF16916">
    <property type="entry name" value="ZT_dimer"/>
    <property type="match status" value="1"/>
</dbReference>
<dbReference type="Gene3D" id="1.20.1510.10">
    <property type="entry name" value="Cation efflux protein transmembrane domain"/>
    <property type="match status" value="1"/>
</dbReference>